<sequence length="129" mass="13685">MMGESKRDGASLADVPWVIYPQNVGLVWSSLEVFGGFNEARPRDRAKVATRLFGRIHIQGVYKGTLIRVLHPTCASTTVIGLGGRGICGIIPHSSFSVRGSFSHPTTAQSRASAAPFSGTLDGSTIILS</sequence>
<name>A0A8H6MEG9_9AGAR</name>
<proteinExistence type="predicted"/>
<dbReference type="Proteomes" id="UP000521943">
    <property type="component" value="Unassembled WGS sequence"/>
</dbReference>
<reference evidence="1 2" key="1">
    <citation type="submission" date="2020-07" db="EMBL/GenBank/DDBJ databases">
        <title>Comparative genomics of pyrophilous fungi reveals a link between fire events and developmental genes.</title>
        <authorList>
            <consortium name="DOE Joint Genome Institute"/>
            <person name="Steindorff A.S."/>
            <person name="Carver A."/>
            <person name="Calhoun S."/>
            <person name="Stillman K."/>
            <person name="Liu H."/>
            <person name="Lipzen A."/>
            <person name="Pangilinan J."/>
            <person name="Labutti K."/>
            <person name="Bruns T.D."/>
            <person name="Grigoriev I.V."/>
        </authorList>
    </citation>
    <scope>NUCLEOTIDE SEQUENCE [LARGE SCALE GENOMIC DNA]</scope>
    <source>
        <strain evidence="1 2">CBS 144469</strain>
    </source>
</reference>
<dbReference type="AlphaFoldDB" id="A0A8H6MEG9"/>
<gene>
    <name evidence="1" type="ORF">DFP72DRAFT_839430</name>
</gene>
<comment type="caution">
    <text evidence="1">The sequence shown here is derived from an EMBL/GenBank/DDBJ whole genome shotgun (WGS) entry which is preliminary data.</text>
</comment>
<evidence type="ECO:0000313" key="1">
    <source>
        <dbReference type="EMBL" id="KAF6765605.1"/>
    </source>
</evidence>
<evidence type="ECO:0000313" key="2">
    <source>
        <dbReference type="Proteomes" id="UP000521943"/>
    </source>
</evidence>
<keyword evidence="2" id="KW-1185">Reference proteome</keyword>
<organism evidence="1 2">
    <name type="scientific">Ephemerocybe angulata</name>
    <dbReference type="NCBI Taxonomy" id="980116"/>
    <lineage>
        <taxon>Eukaryota</taxon>
        <taxon>Fungi</taxon>
        <taxon>Dikarya</taxon>
        <taxon>Basidiomycota</taxon>
        <taxon>Agaricomycotina</taxon>
        <taxon>Agaricomycetes</taxon>
        <taxon>Agaricomycetidae</taxon>
        <taxon>Agaricales</taxon>
        <taxon>Agaricineae</taxon>
        <taxon>Psathyrellaceae</taxon>
        <taxon>Ephemerocybe</taxon>
    </lineage>
</organism>
<accession>A0A8H6MEG9</accession>
<protein>
    <submittedName>
        <fullName evidence="1">Uncharacterized protein</fullName>
    </submittedName>
</protein>
<dbReference type="EMBL" id="JACGCI010000002">
    <property type="protein sequence ID" value="KAF6765605.1"/>
    <property type="molecule type" value="Genomic_DNA"/>
</dbReference>